<comment type="caution">
    <text evidence="2">The sequence shown here is derived from an EMBL/GenBank/DDBJ whole genome shotgun (WGS) entry which is preliminary data.</text>
</comment>
<proteinExistence type="predicted"/>
<evidence type="ECO:0000313" key="3">
    <source>
        <dbReference type="Proteomes" id="UP001198571"/>
    </source>
</evidence>
<reference evidence="2 3" key="1">
    <citation type="submission" date="2020-07" db="EMBL/GenBank/DDBJ databases">
        <title>Pseudogemmobacter sp. nov., isolated from poultry manure in Taiwan.</title>
        <authorList>
            <person name="Lin S.-Y."/>
            <person name="Tang Y.-S."/>
            <person name="Young C.-C."/>
        </authorList>
    </citation>
    <scope>NUCLEOTIDE SEQUENCE [LARGE SCALE GENOMIC DNA]</scope>
    <source>
        <strain evidence="2 3">CC-YST710</strain>
    </source>
</reference>
<feature type="signal peptide" evidence="1">
    <location>
        <begin position="1"/>
        <end position="19"/>
    </location>
</feature>
<gene>
    <name evidence="2" type="ORF">H0485_01505</name>
</gene>
<keyword evidence="3" id="KW-1185">Reference proteome</keyword>
<organism evidence="2 3">
    <name type="scientific">Pseudogemmobacter faecipullorum</name>
    <dbReference type="NCBI Taxonomy" id="2755041"/>
    <lineage>
        <taxon>Bacteria</taxon>
        <taxon>Pseudomonadati</taxon>
        <taxon>Pseudomonadota</taxon>
        <taxon>Alphaproteobacteria</taxon>
        <taxon>Rhodobacterales</taxon>
        <taxon>Paracoccaceae</taxon>
        <taxon>Pseudogemmobacter</taxon>
    </lineage>
</organism>
<sequence>MRRILLATALALLPGLALADPLDLSRQIGAQGLATTGAGLAAVASPAADQQFALAGIRFLGAVERALQLRWQVGLEADWTELPVLRLPIPANPEAREIRGADITALLGGIIADMEGARQALPAEGADFALEIDLADLWFDINASGGRDAGEDLVTVAGLALGFGGSWQPKPGELVIRFDSADAAWLEAYTHLLAGLATTIQAYDPGPATDRIVNASKEIYALWGESQPDNAWDMLFGKQVDRLTILLRAMEQKPDPALAKAAHDHFLKMISANRRFWPLVLAESDNDREWVPNEAQVSALGIALPEGTVAHWQAVLTEAEQVLNGALLIPHWRYGAEAGINLKKLFDDAPAIDLIGMIQGEALLPYAEKGPLMSGQAWSEFERMMQGDALMIAVFFN</sequence>
<protein>
    <submittedName>
        <fullName evidence="2">Uncharacterized protein</fullName>
    </submittedName>
</protein>
<evidence type="ECO:0000256" key="1">
    <source>
        <dbReference type="SAM" id="SignalP"/>
    </source>
</evidence>
<dbReference type="Proteomes" id="UP001198571">
    <property type="component" value="Unassembled WGS sequence"/>
</dbReference>
<evidence type="ECO:0000313" key="2">
    <source>
        <dbReference type="EMBL" id="MCB5408683.1"/>
    </source>
</evidence>
<dbReference type="EMBL" id="JACDXX010000001">
    <property type="protein sequence ID" value="MCB5408683.1"/>
    <property type="molecule type" value="Genomic_DNA"/>
</dbReference>
<keyword evidence="1" id="KW-0732">Signal</keyword>
<feature type="chain" id="PRO_5046033386" evidence="1">
    <location>
        <begin position="20"/>
        <end position="397"/>
    </location>
</feature>
<name>A0ABS8CH31_9RHOB</name>
<dbReference type="RefSeq" id="WP_226933554.1">
    <property type="nucleotide sequence ID" value="NZ_JACDXX010000001.1"/>
</dbReference>
<accession>A0ABS8CH31</accession>